<dbReference type="EMBL" id="BT136492">
    <property type="protein sequence ID" value="AFK36287.1"/>
    <property type="molecule type" value="mRNA"/>
</dbReference>
<dbReference type="GO" id="GO:0006865">
    <property type="term" value="P:amino acid transport"/>
    <property type="evidence" value="ECO:0007669"/>
    <property type="project" value="UniProtKB-KW"/>
</dbReference>
<comment type="similarity">
    <text evidence="3">Belongs to the amino acid/polyamine transporter 2 family. Amino acid/auxin permease (AAAP) (TC 2.A.18.1) subfamily.</text>
</comment>
<evidence type="ECO:0000256" key="2">
    <source>
        <dbReference type="ARBA" id="ARBA00004236"/>
    </source>
</evidence>
<evidence type="ECO:0000313" key="15">
    <source>
        <dbReference type="EMBL" id="AFK36287.1"/>
    </source>
</evidence>
<dbReference type="AlphaFoldDB" id="I3S7P5"/>
<dbReference type="GO" id="GO:0009734">
    <property type="term" value="P:auxin-activated signaling pathway"/>
    <property type="evidence" value="ECO:0007669"/>
    <property type="project" value="UniProtKB-KW"/>
</dbReference>
<proteinExistence type="evidence at transcript level"/>
<keyword evidence="5" id="KW-1003">Cell membrane</keyword>
<dbReference type="Pfam" id="PF01490">
    <property type="entry name" value="Aa_trans"/>
    <property type="match status" value="1"/>
</dbReference>
<dbReference type="GO" id="GO:0005886">
    <property type="term" value="C:plasma membrane"/>
    <property type="evidence" value="ECO:0007669"/>
    <property type="project" value="UniProtKB-SubCell"/>
</dbReference>
<evidence type="ECO:0000256" key="12">
    <source>
        <dbReference type="ARBA" id="ARBA00045588"/>
    </source>
</evidence>
<evidence type="ECO:0000256" key="10">
    <source>
        <dbReference type="ARBA" id="ARBA00023136"/>
    </source>
</evidence>
<accession>I3S7P5</accession>
<evidence type="ECO:0000259" key="14">
    <source>
        <dbReference type="Pfam" id="PF01490"/>
    </source>
</evidence>
<evidence type="ECO:0000256" key="11">
    <source>
        <dbReference type="ARBA" id="ARBA00023294"/>
    </source>
</evidence>
<keyword evidence="11" id="KW-0927">Auxin signaling pathway</keyword>
<keyword evidence="10 13" id="KW-0472">Membrane</keyword>
<dbReference type="GO" id="GO:0012505">
    <property type="term" value="C:endomembrane system"/>
    <property type="evidence" value="ECO:0007669"/>
    <property type="project" value="UniProtKB-SubCell"/>
</dbReference>
<keyword evidence="7" id="KW-0769">Symport</keyword>
<keyword evidence="9 13" id="KW-1133">Transmembrane helix</keyword>
<evidence type="ECO:0000256" key="9">
    <source>
        <dbReference type="ARBA" id="ARBA00022989"/>
    </source>
</evidence>
<evidence type="ECO:0000256" key="8">
    <source>
        <dbReference type="ARBA" id="ARBA00022970"/>
    </source>
</evidence>
<evidence type="ECO:0000256" key="4">
    <source>
        <dbReference type="ARBA" id="ARBA00022448"/>
    </source>
</evidence>
<evidence type="ECO:0000256" key="1">
    <source>
        <dbReference type="ARBA" id="ARBA00004127"/>
    </source>
</evidence>
<comment type="function">
    <text evidence="12">Carrier protein involved in proton-driven auxin influx. Mediates the formation of auxin gradient from developing leaves (site of auxin biosynthesis) to tips by contributing to the loading of auxin in vascular tissues and facilitating acropetal (base to tip) auxin transport within inner tissues of the root apex, and basipetal (tip to base) auxin transport within outer tissues of the root apex. May be involved in lateral roots and nodules formation.</text>
</comment>
<evidence type="ECO:0000256" key="6">
    <source>
        <dbReference type="ARBA" id="ARBA00022692"/>
    </source>
</evidence>
<feature type="domain" description="Amino acid transporter transmembrane" evidence="14">
    <location>
        <begin position="27"/>
        <end position="116"/>
    </location>
</feature>
<name>I3S7P5_LOTJA</name>
<keyword evidence="8" id="KW-0029">Amino-acid transport</keyword>
<keyword evidence="6 13" id="KW-0812">Transmembrane</keyword>
<evidence type="ECO:0000256" key="7">
    <source>
        <dbReference type="ARBA" id="ARBA00022847"/>
    </source>
</evidence>
<dbReference type="InterPro" id="IPR013057">
    <property type="entry name" value="AA_transpt_TM"/>
</dbReference>
<organism evidence="15">
    <name type="scientific">Lotus japonicus</name>
    <name type="common">Lotus corniculatus var. japonicus</name>
    <dbReference type="NCBI Taxonomy" id="34305"/>
    <lineage>
        <taxon>Eukaryota</taxon>
        <taxon>Viridiplantae</taxon>
        <taxon>Streptophyta</taxon>
        <taxon>Embryophyta</taxon>
        <taxon>Tracheophyta</taxon>
        <taxon>Spermatophyta</taxon>
        <taxon>Magnoliopsida</taxon>
        <taxon>eudicotyledons</taxon>
        <taxon>Gunneridae</taxon>
        <taxon>Pentapetalae</taxon>
        <taxon>rosids</taxon>
        <taxon>fabids</taxon>
        <taxon>Fabales</taxon>
        <taxon>Fabaceae</taxon>
        <taxon>Papilionoideae</taxon>
        <taxon>50 kb inversion clade</taxon>
        <taxon>NPAAA clade</taxon>
        <taxon>Hologalegina</taxon>
        <taxon>robinioid clade</taxon>
        <taxon>Loteae</taxon>
        <taxon>Lotus</taxon>
    </lineage>
</organism>
<evidence type="ECO:0000256" key="5">
    <source>
        <dbReference type="ARBA" id="ARBA00022475"/>
    </source>
</evidence>
<reference evidence="15" key="1">
    <citation type="submission" date="2012-05" db="EMBL/GenBank/DDBJ databases">
        <authorList>
            <person name="Krishnakumar V."/>
            <person name="Cheung F."/>
            <person name="Xiao Y."/>
            <person name="Chan A."/>
            <person name="Moskal W.A."/>
            <person name="Town C.D."/>
        </authorList>
    </citation>
    <scope>NUCLEOTIDE SEQUENCE</scope>
</reference>
<feature type="transmembrane region" description="Helical" evidence="13">
    <location>
        <begin position="91"/>
        <end position="112"/>
    </location>
</feature>
<keyword evidence="4" id="KW-0813">Transport</keyword>
<evidence type="ECO:0000256" key="13">
    <source>
        <dbReference type="SAM" id="Phobius"/>
    </source>
</evidence>
<feature type="transmembrane region" description="Helical" evidence="13">
    <location>
        <begin position="33"/>
        <end position="53"/>
    </location>
</feature>
<dbReference type="PANTHER" id="PTHR48017">
    <property type="entry name" value="OS05G0424000 PROTEIN-RELATED"/>
    <property type="match status" value="1"/>
</dbReference>
<dbReference type="GO" id="GO:0015293">
    <property type="term" value="F:symporter activity"/>
    <property type="evidence" value="ECO:0007669"/>
    <property type="project" value="UniProtKB-KW"/>
</dbReference>
<comment type="subcellular location">
    <subcellularLocation>
        <location evidence="2">Cell membrane</location>
    </subcellularLocation>
    <subcellularLocation>
        <location evidence="1">Endomembrane system</location>
        <topology evidence="1">Multi-pass membrane protein</topology>
    </subcellularLocation>
</comment>
<protein>
    <recommendedName>
        <fullName evidence="14">Amino acid transporter transmembrane domain-containing protein</fullName>
    </recommendedName>
</protein>
<sequence>MVFKKLPNSDFVNKFYRVKLPLLPSFELNLFRICFRTVYVISTVGLAIAFPYFNQILGVLGAINFWPMAIYFPVEMHFVQNKVGAWTRKWIVLRIFSFACFLVTLMGLVGSLEGIIHEKLK</sequence>
<evidence type="ECO:0000256" key="3">
    <source>
        <dbReference type="ARBA" id="ARBA00005590"/>
    </source>
</evidence>